<keyword evidence="6" id="KW-1185">Reference proteome</keyword>
<dbReference type="InterPro" id="IPR050830">
    <property type="entry name" value="Fungal_FAS"/>
</dbReference>
<sequence>MDMDPCEPSEVARPVWVTAHQHFLNNYGLSIIDVVKNNPKGMTVHFCAHASNWIVCCPIHPTNIDLDEKGQFRRHEIQGSDCRQESPFAGHTLGEYSALTSLVDVMPIETLADVVFYRGMTMSVAVPRGAAGPSNRGMVDISPSRVSSAFDDTALRFVVENIAQSTEWLLVIVNYSVENRQYAAAGDLPALGTFTNVLSFLMVQNISTLASCWPPWTLKRSRNICTKLSMKLSQNAWPSNNQSTLKEATLSSR</sequence>
<dbReference type="Pfam" id="PF00698">
    <property type="entry name" value="Acyl_transf_1"/>
    <property type="match status" value="1"/>
</dbReference>
<dbReference type="PANTHER" id="PTHR10982">
    <property type="entry name" value="MALONYL COA-ACYL CARRIER PROTEIN TRANSACYLASE"/>
    <property type="match status" value="1"/>
</dbReference>
<keyword evidence="1" id="KW-0808">Transferase</keyword>
<evidence type="ECO:0000313" key="5">
    <source>
        <dbReference type="EMBL" id="KAA8910953.1"/>
    </source>
</evidence>
<keyword evidence="3" id="KW-0444">Lipid biosynthesis</keyword>
<dbReference type="GO" id="GO:0004312">
    <property type="term" value="F:fatty acid synthase activity"/>
    <property type="evidence" value="ECO:0007669"/>
    <property type="project" value="InterPro"/>
</dbReference>
<evidence type="ECO:0000313" key="6">
    <source>
        <dbReference type="Proteomes" id="UP000761534"/>
    </source>
</evidence>
<dbReference type="InterPro" id="IPR014043">
    <property type="entry name" value="Acyl_transferase_dom"/>
</dbReference>
<dbReference type="AlphaFoldDB" id="A0A642V1L2"/>
<dbReference type="PANTHER" id="PTHR10982:SF21">
    <property type="entry name" value="FATTY ACID SYNTHASE SUBUNIT BETA"/>
    <property type="match status" value="1"/>
</dbReference>
<gene>
    <name evidence="5" type="ORF">TRICI_003964</name>
</gene>
<reference evidence="5" key="1">
    <citation type="journal article" date="2019" name="G3 (Bethesda)">
        <title>Genome Assemblies of Two Rare Opportunistic Yeast Pathogens: Diutina rugosa (syn. Candida rugosa) and Trichomonascus ciferrii (syn. Candida ciferrii).</title>
        <authorList>
            <person name="Mixao V."/>
            <person name="Saus E."/>
            <person name="Hansen A.P."/>
            <person name="Lass-Florl C."/>
            <person name="Gabaldon T."/>
        </authorList>
    </citation>
    <scope>NUCLEOTIDE SEQUENCE</scope>
    <source>
        <strain evidence="5">CBS 4856</strain>
    </source>
</reference>
<dbReference type="Proteomes" id="UP000761534">
    <property type="component" value="Unassembled WGS sequence"/>
</dbReference>
<comment type="caution">
    <text evidence="5">The sequence shown here is derived from an EMBL/GenBank/DDBJ whole genome shotgun (WGS) entry which is preliminary data.</text>
</comment>
<feature type="domain" description="Malonyl-CoA:ACP transacylase (MAT)" evidence="4">
    <location>
        <begin position="7"/>
        <end position="209"/>
    </location>
</feature>
<proteinExistence type="predicted"/>
<dbReference type="GO" id="GO:0005835">
    <property type="term" value="C:fatty acid synthase complex"/>
    <property type="evidence" value="ECO:0007669"/>
    <property type="project" value="InterPro"/>
</dbReference>
<dbReference type="VEuPathDB" id="FungiDB:TRICI_003964"/>
<protein>
    <recommendedName>
        <fullName evidence="4">Malonyl-CoA:ACP transacylase (MAT) domain-containing protein</fullName>
    </recommendedName>
</protein>
<dbReference type="OrthoDB" id="5417908at2759"/>
<evidence type="ECO:0000256" key="3">
    <source>
        <dbReference type="ARBA" id="ARBA00023160"/>
    </source>
</evidence>
<evidence type="ECO:0000256" key="2">
    <source>
        <dbReference type="ARBA" id="ARBA00022832"/>
    </source>
</evidence>
<evidence type="ECO:0000256" key="1">
    <source>
        <dbReference type="ARBA" id="ARBA00022679"/>
    </source>
</evidence>
<dbReference type="SUPFAM" id="SSF52151">
    <property type="entry name" value="FabD/lysophospholipase-like"/>
    <property type="match status" value="1"/>
</dbReference>
<dbReference type="InterPro" id="IPR003965">
    <property type="entry name" value="Fatty_acid_synthase"/>
</dbReference>
<name>A0A642V1L2_9ASCO</name>
<keyword evidence="2" id="KW-0276">Fatty acid metabolism</keyword>
<accession>A0A642V1L2</accession>
<dbReference type="Gene3D" id="3.30.70.3330">
    <property type="match status" value="1"/>
</dbReference>
<dbReference type="GO" id="GO:0006633">
    <property type="term" value="P:fatty acid biosynthetic process"/>
    <property type="evidence" value="ECO:0007669"/>
    <property type="project" value="UniProtKB-KW"/>
</dbReference>
<dbReference type="EMBL" id="SWFS01000296">
    <property type="protein sequence ID" value="KAA8910953.1"/>
    <property type="molecule type" value="Genomic_DNA"/>
</dbReference>
<dbReference type="PRINTS" id="PR01483">
    <property type="entry name" value="FASYNTHASE"/>
</dbReference>
<keyword evidence="3" id="KW-0443">Lipid metabolism</keyword>
<keyword evidence="3" id="KW-0275">Fatty acid biosynthesis</keyword>
<dbReference type="InterPro" id="IPR016035">
    <property type="entry name" value="Acyl_Trfase/lysoPLipase"/>
</dbReference>
<evidence type="ECO:0000259" key="4">
    <source>
        <dbReference type="Pfam" id="PF00698"/>
    </source>
</evidence>
<organism evidence="5 6">
    <name type="scientific">Trichomonascus ciferrii</name>
    <dbReference type="NCBI Taxonomy" id="44093"/>
    <lineage>
        <taxon>Eukaryota</taxon>
        <taxon>Fungi</taxon>
        <taxon>Dikarya</taxon>
        <taxon>Ascomycota</taxon>
        <taxon>Saccharomycotina</taxon>
        <taxon>Dipodascomycetes</taxon>
        <taxon>Dipodascales</taxon>
        <taxon>Trichomonascaceae</taxon>
        <taxon>Trichomonascus</taxon>
        <taxon>Trichomonascus ciferrii complex</taxon>
    </lineage>
</organism>